<accession>A0AAV4GT68</accession>
<proteinExistence type="predicted"/>
<feature type="compositionally biased region" description="Basic and acidic residues" evidence="1">
    <location>
        <begin position="1"/>
        <end position="11"/>
    </location>
</feature>
<sequence>MIKPVEKEETNKQSTRGHRNRWWQTKYMTPSQTDRKAAQAETEAETGRLTSRPIADRGQAGKESCRKLTRSSYAVETGVAIHRQFRGTGKELRIQAD</sequence>
<gene>
    <name evidence="2" type="ORF">ElyMa_004255500</name>
</gene>
<reference evidence="2 3" key="1">
    <citation type="journal article" date="2021" name="Elife">
        <title>Chloroplast acquisition without the gene transfer in kleptoplastic sea slugs, Plakobranchus ocellatus.</title>
        <authorList>
            <person name="Maeda T."/>
            <person name="Takahashi S."/>
            <person name="Yoshida T."/>
            <person name="Shimamura S."/>
            <person name="Takaki Y."/>
            <person name="Nagai Y."/>
            <person name="Toyoda A."/>
            <person name="Suzuki Y."/>
            <person name="Arimoto A."/>
            <person name="Ishii H."/>
            <person name="Satoh N."/>
            <person name="Nishiyama T."/>
            <person name="Hasebe M."/>
            <person name="Maruyama T."/>
            <person name="Minagawa J."/>
            <person name="Obokata J."/>
            <person name="Shigenobu S."/>
        </authorList>
    </citation>
    <scope>NUCLEOTIDE SEQUENCE [LARGE SCALE GENOMIC DNA]</scope>
</reference>
<keyword evidence="3" id="KW-1185">Reference proteome</keyword>
<organism evidence="2 3">
    <name type="scientific">Elysia marginata</name>
    <dbReference type="NCBI Taxonomy" id="1093978"/>
    <lineage>
        <taxon>Eukaryota</taxon>
        <taxon>Metazoa</taxon>
        <taxon>Spiralia</taxon>
        <taxon>Lophotrochozoa</taxon>
        <taxon>Mollusca</taxon>
        <taxon>Gastropoda</taxon>
        <taxon>Heterobranchia</taxon>
        <taxon>Euthyneura</taxon>
        <taxon>Panpulmonata</taxon>
        <taxon>Sacoglossa</taxon>
        <taxon>Placobranchoidea</taxon>
        <taxon>Plakobranchidae</taxon>
        <taxon>Elysia</taxon>
    </lineage>
</organism>
<feature type="region of interest" description="Disordered" evidence="1">
    <location>
        <begin position="1"/>
        <end position="70"/>
    </location>
</feature>
<dbReference type="Proteomes" id="UP000762676">
    <property type="component" value="Unassembled WGS sequence"/>
</dbReference>
<feature type="compositionally biased region" description="Polar residues" evidence="1">
    <location>
        <begin position="22"/>
        <end position="32"/>
    </location>
</feature>
<protein>
    <submittedName>
        <fullName evidence="2">Uncharacterized protein</fullName>
    </submittedName>
</protein>
<dbReference type="EMBL" id="BMAT01008573">
    <property type="protein sequence ID" value="GFR88559.1"/>
    <property type="molecule type" value="Genomic_DNA"/>
</dbReference>
<evidence type="ECO:0000313" key="3">
    <source>
        <dbReference type="Proteomes" id="UP000762676"/>
    </source>
</evidence>
<comment type="caution">
    <text evidence="2">The sequence shown here is derived from an EMBL/GenBank/DDBJ whole genome shotgun (WGS) entry which is preliminary data.</text>
</comment>
<evidence type="ECO:0000313" key="2">
    <source>
        <dbReference type="EMBL" id="GFR88559.1"/>
    </source>
</evidence>
<evidence type="ECO:0000256" key="1">
    <source>
        <dbReference type="SAM" id="MobiDB-lite"/>
    </source>
</evidence>
<name>A0AAV4GT68_9GAST</name>
<dbReference type="AlphaFoldDB" id="A0AAV4GT68"/>